<comment type="similarity">
    <text evidence="1 5 6">Belongs to the heat shock protein 70 family.</text>
</comment>
<dbReference type="PROSITE" id="PS00297">
    <property type="entry name" value="HSP70_1"/>
    <property type="match status" value="1"/>
</dbReference>
<protein>
    <recommendedName>
        <fullName evidence="5">Chaperone protein HscA homolog</fullName>
    </recommendedName>
</protein>
<dbReference type="InterPro" id="IPR029048">
    <property type="entry name" value="HSP70_C_sf"/>
</dbReference>
<keyword evidence="4 5" id="KW-0143">Chaperone</keyword>
<dbReference type="GO" id="GO:0016226">
    <property type="term" value="P:iron-sulfur cluster assembly"/>
    <property type="evidence" value="ECO:0007669"/>
    <property type="project" value="InterPro"/>
</dbReference>
<evidence type="ECO:0000256" key="5">
    <source>
        <dbReference type="HAMAP-Rule" id="MF_00679"/>
    </source>
</evidence>
<dbReference type="FunFam" id="2.60.34.10:FF:000005">
    <property type="entry name" value="Chaperone protein HscA homolog"/>
    <property type="match status" value="1"/>
</dbReference>
<dbReference type="NCBIfam" id="NF003520">
    <property type="entry name" value="PRK05183.1"/>
    <property type="match status" value="1"/>
</dbReference>
<accession>A0A6N8IQS9</accession>
<evidence type="ECO:0000256" key="6">
    <source>
        <dbReference type="RuleBase" id="RU003322"/>
    </source>
</evidence>
<dbReference type="Gene3D" id="1.20.1270.10">
    <property type="match status" value="1"/>
</dbReference>
<dbReference type="EMBL" id="WSEL01000003">
    <property type="protein sequence ID" value="MVQ28203.1"/>
    <property type="molecule type" value="Genomic_DNA"/>
</dbReference>
<keyword evidence="2 5" id="KW-0547">Nucleotide-binding</keyword>
<dbReference type="Pfam" id="PF00012">
    <property type="entry name" value="HSP70"/>
    <property type="match status" value="1"/>
</dbReference>
<name>A0A6N8IQS9_9BURK</name>
<dbReference type="InterPro" id="IPR010236">
    <property type="entry name" value="ISC_FeS_clus_asmbl_HscA"/>
</dbReference>
<dbReference type="SUPFAM" id="SSF53067">
    <property type="entry name" value="Actin-like ATPase domain"/>
    <property type="match status" value="2"/>
</dbReference>
<dbReference type="PROSITE" id="PS00329">
    <property type="entry name" value="HSP70_2"/>
    <property type="match status" value="1"/>
</dbReference>
<evidence type="ECO:0000256" key="1">
    <source>
        <dbReference type="ARBA" id="ARBA00007381"/>
    </source>
</evidence>
<dbReference type="HAMAP" id="MF_00679">
    <property type="entry name" value="HscA"/>
    <property type="match status" value="1"/>
</dbReference>
<keyword evidence="8" id="KW-1185">Reference proteome</keyword>
<keyword evidence="3 5" id="KW-0067">ATP-binding</keyword>
<dbReference type="SUPFAM" id="SSF100920">
    <property type="entry name" value="Heat shock protein 70kD (HSP70), peptide-binding domain"/>
    <property type="match status" value="1"/>
</dbReference>
<dbReference type="Proteomes" id="UP000469385">
    <property type="component" value="Unassembled WGS sequence"/>
</dbReference>
<dbReference type="InterPro" id="IPR013126">
    <property type="entry name" value="Hsp_70_fam"/>
</dbReference>
<dbReference type="InterPro" id="IPR043129">
    <property type="entry name" value="ATPase_NBD"/>
</dbReference>
<dbReference type="Gene3D" id="3.90.640.10">
    <property type="entry name" value="Actin, Chain A, domain 4"/>
    <property type="match status" value="1"/>
</dbReference>
<dbReference type="PANTHER" id="PTHR19375">
    <property type="entry name" value="HEAT SHOCK PROTEIN 70KDA"/>
    <property type="match status" value="1"/>
</dbReference>
<dbReference type="PRINTS" id="PR00301">
    <property type="entry name" value="HEATSHOCK70"/>
</dbReference>
<dbReference type="GO" id="GO:0051082">
    <property type="term" value="F:unfolded protein binding"/>
    <property type="evidence" value="ECO:0007669"/>
    <property type="project" value="InterPro"/>
</dbReference>
<dbReference type="RefSeq" id="WP_157396337.1">
    <property type="nucleotide sequence ID" value="NZ_WSEL01000003.1"/>
</dbReference>
<dbReference type="InterPro" id="IPR018181">
    <property type="entry name" value="Heat_shock_70_CS"/>
</dbReference>
<evidence type="ECO:0000256" key="3">
    <source>
        <dbReference type="ARBA" id="ARBA00022840"/>
    </source>
</evidence>
<reference evidence="7 8" key="1">
    <citation type="submission" date="2019-12" db="EMBL/GenBank/DDBJ databases">
        <authorList>
            <person name="Huq M.A."/>
        </authorList>
    </citation>
    <scope>NUCLEOTIDE SEQUENCE [LARGE SCALE GENOMIC DNA]</scope>
    <source>
        <strain evidence="7 8">MAH-25</strain>
    </source>
</reference>
<organism evidence="7 8">
    <name type="scientific">Ramlibacter pinisoli</name>
    <dbReference type="NCBI Taxonomy" id="2682844"/>
    <lineage>
        <taxon>Bacteria</taxon>
        <taxon>Pseudomonadati</taxon>
        <taxon>Pseudomonadota</taxon>
        <taxon>Betaproteobacteria</taxon>
        <taxon>Burkholderiales</taxon>
        <taxon>Comamonadaceae</taxon>
        <taxon>Ramlibacter</taxon>
    </lineage>
</organism>
<dbReference type="InterPro" id="IPR029047">
    <property type="entry name" value="HSP70_peptide-bd_sf"/>
</dbReference>
<dbReference type="GO" id="GO:0005524">
    <property type="term" value="F:ATP binding"/>
    <property type="evidence" value="ECO:0007669"/>
    <property type="project" value="UniProtKB-KW"/>
</dbReference>
<evidence type="ECO:0000256" key="4">
    <source>
        <dbReference type="ARBA" id="ARBA00023186"/>
    </source>
</evidence>
<evidence type="ECO:0000256" key="2">
    <source>
        <dbReference type="ARBA" id="ARBA00022741"/>
    </source>
</evidence>
<sequence length="619" mass="65789">MALLQISEPGQAPDPHQRRIAVGIDLGTTHSLVASVRNGVAECLPDGQGQVLLPSVVRYLEGGGRQIGFDAQAAEADDPENTIASVKRFMGRGLADIANRAKLPYRFADHPGMVTLQTRAGEKSPVEISAEILATLRYRAEDTFDDELYGAVITVPAYFDEGQRQATKDAAQLAGLKVLRLINEPTAAAIAYGLDNASEGVYAVYDLGGGTFDISILRLTRGVFEVIATGGDSALGGDDYDRALADHLLATAGLEASTPSEKAAVKKAARAAKERLTDDDTTVVPVQAGGREVPVTVTRSEFDRVTAALTQRTLSAVRKAMRDAKLARDAIQGVVLVGGSTRMPQVRVAVAEFFGREPLTNLNPDEVVALGAAVQANQLAGNNASGDLLLLDVIPLSLGIETMGGLVERIVPRNETIPTAKAQDFTTYKDGQTAMALHVVQGERDLVQDCRSLARFELRGIPPMAAGAARIRVTFTVDADGLLSVNAREQGSGVEARIDVKPSYGLSDDQIASMLQESFSTAQQDIQARALAEARLEADRMLLATHSALDADGQLLDADERQTIDGLMAVLRERAAEAQDAAAIEAATEALAKGTEDFAARRMNQSIRQALAGRNVETL</sequence>
<evidence type="ECO:0000313" key="7">
    <source>
        <dbReference type="EMBL" id="MVQ28203.1"/>
    </source>
</evidence>
<dbReference type="FunFam" id="3.30.420.40:FF:000046">
    <property type="entry name" value="Chaperone protein HscA"/>
    <property type="match status" value="1"/>
</dbReference>
<dbReference type="Gene3D" id="2.60.34.10">
    <property type="entry name" value="Substrate Binding Domain Of DNAk, Chain A, domain 1"/>
    <property type="match status" value="1"/>
</dbReference>
<dbReference type="AlphaFoldDB" id="A0A6N8IQS9"/>
<proteinExistence type="inferred from homology"/>
<evidence type="ECO:0000313" key="8">
    <source>
        <dbReference type="Proteomes" id="UP000469385"/>
    </source>
</evidence>
<dbReference type="NCBIfam" id="TIGR01991">
    <property type="entry name" value="HscA"/>
    <property type="match status" value="1"/>
</dbReference>
<dbReference type="Gene3D" id="3.30.420.40">
    <property type="match status" value="2"/>
</dbReference>
<gene>
    <name evidence="5 7" type="primary">hscA</name>
    <name evidence="7" type="ORF">GON04_01985</name>
</gene>
<dbReference type="SUPFAM" id="SSF100934">
    <property type="entry name" value="Heat shock protein 70kD (HSP70), C-terminal subdomain"/>
    <property type="match status" value="1"/>
</dbReference>
<dbReference type="GO" id="GO:0140662">
    <property type="term" value="F:ATP-dependent protein folding chaperone"/>
    <property type="evidence" value="ECO:0007669"/>
    <property type="project" value="InterPro"/>
</dbReference>
<dbReference type="GO" id="GO:0016887">
    <property type="term" value="F:ATP hydrolysis activity"/>
    <property type="evidence" value="ECO:0007669"/>
    <property type="project" value="UniProtKB-UniRule"/>
</dbReference>
<comment type="caution">
    <text evidence="7">The sequence shown here is derived from an EMBL/GenBank/DDBJ whole genome shotgun (WGS) entry which is preliminary data.</text>
</comment>
<comment type="function">
    <text evidence="5">Chaperone involved in the maturation of iron-sulfur cluster-containing proteins. Has a low intrinsic ATPase activity which is markedly stimulated by HscB.</text>
</comment>